<dbReference type="AlphaFoldDB" id="A0A1I0W0K2"/>
<keyword evidence="2" id="KW-0456">Lyase</keyword>
<evidence type="ECO:0000256" key="3">
    <source>
        <dbReference type="PROSITE-ProRule" id="PRU00493"/>
    </source>
</evidence>
<evidence type="ECO:0000256" key="2">
    <source>
        <dbReference type="ARBA" id="ARBA00023239"/>
    </source>
</evidence>
<dbReference type="InterPro" id="IPR019777">
    <property type="entry name" value="Form_AcTrfase_GR_CS"/>
</dbReference>
<evidence type="ECO:0000313" key="6">
    <source>
        <dbReference type="EMBL" id="SFA82245.1"/>
    </source>
</evidence>
<protein>
    <submittedName>
        <fullName evidence="6">Formate C-acetyltransferase</fullName>
    </submittedName>
</protein>
<accession>A0A1I0W0K2</accession>
<evidence type="ECO:0000259" key="5">
    <source>
        <dbReference type="PROSITE" id="PS51554"/>
    </source>
</evidence>
<dbReference type="PROSITE" id="PS51554">
    <property type="entry name" value="PFL"/>
    <property type="match status" value="1"/>
</dbReference>
<feature type="domain" description="PFL" evidence="5">
    <location>
        <begin position="1"/>
        <end position="475"/>
    </location>
</feature>
<dbReference type="Pfam" id="PF01228">
    <property type="entry name" value="Gly_radical"/>
    <property type="match status" value="1"/>
</dbReference>
<dbReference type="PROSITE" id="PS00850">
    <property type="entry name" value="GLY_RADICAL_1"/>
    <property type="match status" value="1"/>
</dbReference>
<dbReference type="SUPFAM" id="SSF51998">
    <property type="entry name" value="PFL-like glycyl radical enzymes"/>
    <property type="match status" value="1"/>
</dbReference>
<reference evidence="6 7" key="1">
    <citation type="submission" date="2016-10" db="EMBL/GenBank/DDBJ databases">
        <authorList>
            <person name="de Groot N.N."/>
        </authorList>
    </citation>
    <scope>NUCLEOTIDE SEQUENCE [LARGE SCALE GENOMIC DNA]</scope>
    <source>
        <strain evidence="6 7">DSM 5522</strain>
    </source>
</reference>
<evidence type="ECO:0000313" key="7">
    <source>
        <dbReference type="Proteomes" id="UP000198838"/>
    </source>
</evidence>
<dbReference type="PROSITE" id="PS51149">
    <property type="entry name" value="GLY_RADICAL_2"/>
    <property type="match status" value="1"/>
</dbReference>
<sequence length="602" mass="66597">MEKYLFYTAVTICCDAAHVLANRYADECLKKAETVDDEARKKELEEMADGLRWIADNPARGFREACQAELLYIQMVLMAGTGDVGSCGRFDQITGKYLEKDLAEGKITEDQAQEIVDNFFLNISRNWGGGLPELVKIIGIGNTYMHTTIGGTDPQTGKDATNKVTYMVLEAVGRMGLHDPTVSLRMTKDTPKELIECAVETTKLVGGLPLYYNDDVLIPAMQKELGFTLEEARDYALIGCQELTGSGIEYSCCNGIAPPHGSVYYSVVLDMAINNGKNPMNGEQASIETGYLYDMKNIEEVKEAFIKMARYVLRAHISINNFMEYVFAYNLPQAIISMSVEGCMEKGKDVINGGAKYTSFGGTATGLATVADSLSTIEYACFDKKICTTKELYDAVMANWKGYEELQQKLIAKVPHFGNNDPYADKWMTWVTETYYSLCQEMSSHYAKYYRAGLYGAADHVGQGYVTWATPDGREAGKPIADAASPAQGRDKNGPTSVLNSSCCYDHGKFMDGVCLNIRIHPSALSREDGNQKLGSMIRAYMDQGGAEVQFNVVSSETMRAAQENPEEYKDLVVRIAGYSAYFVELSKDCQNDLITRSENVI</sequence>
<organism evidence="6 7">
    <name type="scientific">Acetitomaculum ruminis DSM 5522</name>
    <dbReference type="NCBI Taxonomy" id="1120918"/>
    <lineage>
        <taxon>Bacteria</taxon>
        <taxon>Bacillati</taxon>
        <taxon>Bacillota</taxon>
        <taxon>Clostridia</taxon>
        <taxon>Lachnospirales</taxon>
        <taxon>Lachnospiraceae</taxon>
        <taxon>Acetitomaculum</taxon>
    </lineage>
</organism>
<feature type="modified residue" description="Glycine radical" evidence="3">
    <location>
        <position position="578"/>
    </location>
</feature>
<dbReference type="PANTHER" id="PTHR43641">
    <property type="entry name" value="FORMATE ACETYLTRANSFERASE 3-RELATED"/>
    <property type="match status" value="1"/>
</dbReference>
<feature type="domain" description="Glycine radical" evidence="4">
    <location>
        <begin position="482"/>
        <end position="602"/>
    </location>
</feature>
<keyword evidence="6" id="KW-0808">Transferase</keyword>
<proteinExistence type="predicted"/>
<dbReference type="Gene3D" id="3.20.70.20">
    <property type="match status" value="1"/>
</dbReference>
<dbReference type="Pfam" id="PF02901">
    <property type="entry name" value="PFL-like"/>
    <property type="match status" value="1"/>
</dbReference>
<dbReference type="InterPro" id="IPR001150">
    <property type="entry name" value="Gly_radical"/>
</dbReference>
<evidence type="ECO:0000259" key="4">
    <source>
        <dbReference type="PROSITE" id="PS51149"/>
    </source>
</evidence>
<name>A0A1I0W0K2_9FIRM</name>
<dbReference type="InterPro" id="IPR004184">
    <property type="entry name" value="PFL_dom"/>
</dbReference>
<dbReference type="GO" id="GO:0016740">
    <property type="term" value="F:transferase activity"/>
    <property type="evidence" value="ECO:0007669"/>
    <property type="project" value="UniProtKB-KW"/>
</dbReference>
<dbReference type="OrthoDB" id="9803969at2"/>
<dbReference type="InterPro" id="IPR051215">
    <property type="entry name" value="GRE"/>
</dbReference>
<dbReference type="PANTHER" id="PTHR43641:SF2">
    <property type="entry name" value="DEHYDRATASE YBIW-RELATED"/>
    <property type="match status" value="1"/>
</dbReference>
<dbReference type="Proteomes" id="UP000198838">
    <property type="component" value="Unassembled WGS sequence"/>
</dbReference>
<evidence type="ECO:0000256" key="1">
    <source>
        <dbReference type="ARBA" id="ARBA00022818"/>
    </source>
</evidence>
<dbReference type="EMBL" id="FOJY01000003">
    <property type="protein sequence ID" value="SFA82245.1"/>
    <property type="molecule type" value="Genomic_DNA"/>
</dbReference>
<dbReference type="GO" id="GO:0005829">
    <property type="term" value="C:cytosol"/>
    <property type="evidence" value="ECO:0007669"/>
    <property type="project" value="TreeGrafter"/>
</dbReference>
<keyword evidence="1 3" id="KW-0556">Organic radical</keyword>
<dbReference type="GO" id="GO:0016829">
    <property type="term" value="F:lyase activity"/>
    <property type="evidence" value="ECO:0007669"/>
    <property type="project" value="UniProtKB-KW"/>
</dbReference>
<dbReference type="STRING" id="1120918.SAMN05216249_10310"/>
<keyword evidence="7" id="KW-1185">Reference proteome</keyword>
<gene>
    <name evidence="6" type="ORF">SAMN05216249_10310</name>
</gene>